<dbReference type="OrthoDB" id="8064356at2759"/>
<name>A0A9Q3IHB3_9BASI</name>
<evidence type="ECO:0000313" key="2">
    <source>
        <dbReference type="Proteomes" id="UP000765509"/>
    </source>
</evidence>
<dbReference type="EMBL" id="AVOT02045228">
    <property type="protein sequence ID" value="MBW0540582.1"/>
    <property type="molecule type" value="Genomic_DNA"/>
</dbReference>
<keyword evidence="2" id="KW-1185">Reference proteome</keyword>
<organism evidence="1 2">
    <name type="scientific">Austropuccinia psidii MF-1</name>
    <dbReference type="NCBI Taxonomy" id="1389203"/>
    <lineage>
        <taxon>Eukaryota</taxon>
        <taxon>Fungi</taxon>
        <taxon>Dikarya</taxon>
        <taxon>Basidiomycota</taxon>
        <taxon>Pucciniomycotina</taxon>
        <taxon>Pucciniomycetes</taxon>
        <taxon>Pucciniales</taxon>
        <taxon>Sphaerophragmiaceae</taxon>
        <taxon>Austropuccinia</taxon>
    </lineage>
</organism>
<evidence type="ECO:0000313" key="1">
    <source>
        <dbReference type="EMBL" id="MBW0540582.1"/>
    </source>
</evidence>
<gene>
    <name evidence="1" type="ORF">O181_080297</name>
</gene>
<protein>
    <recommendedName>
        <fullName evidence="3">Reverse transcriptase Ty1/copia-type domain-containing protein</fullName>
    </recommendedName>
</protein>
<evidence type="ECO:0008006" key="3">
    <source>
        <dbReference type="Google" id="ProtNLM"/>
    </source>
</evidence>
<proteinExistence type="predicted"/>
<reference evidence="1" key="1">
    <citation type="submission" date="2021-03" db="EMBL/GenBank/DDBJ databases">
        <title>Draft genome sequence of rust myrtle Austropuccinia psidii MF-1, a brazilian biotype.</title>
        <authorList>
            <person name="Quecine M.C."/>
            <person name="Pachon D.M.R."/>
            <person name="Bonatelli M.L."/>
            <person name="Correr F.H."/>
            <person name="Franceschini L.M."/>
            <person name="Leite T.F."/>
            <person name="Margarido G.R.A."/>
            <person name="Almeida C.A."/>
            <person name="Ferrarezi J.A."/>
            <person name="Labate C.A."/>
        </authorList>
    </citation>
    <scope>NUCLEOTIDE SEQUENCE</scope>
    <source>
        <strain evidence="1">MF-1</strain>
    </source>
</reference>
<dbReference type="AlphaFoldDB" id="A0A9Q3IHB3"/>
<accession>A0A9Q3IHB3</accession>
<sequence>MGFAAMEGNQSLYIFRSGEDTIAIWIHVDDGVIASNSPKAVSDFQCRLCAEVDNKWHGTISQIVGLECAFGEGEVAIGQKRLTKSILDVYSWPIVKSNFPLPVLPPSQIPLEGERLDATTFRSVIGSLAYLVSGSRPDLAFAVKYLARHSMAQQRPTGAFWTTWWAICSKLSIIE</sequence>
<comment type="caution">
    <text evidence="1">The sequence shown here is derived from an EMBL/GenBank/DDBJ whole genome shotgun (WGS) entry which is preliminary data.</text>
</comment>
<dbReference type="Proteomes" id="UP000765509">
    <property type="component" value="Unassembled WGS sequence"/>
</dbReference>